<dbReference type="SUPFAM" id="SSF101322">
    <property type="entry name" value="YcfC-like"/>
    <property type="match status" value="1"/>
</dbReference>
<comment type="caution">
    <text evidence="5">The sequence shown here is derived from an EMBL/GenBank/DDBJ whole genome shotgun (WGS) entry which is preliminary data.</text>
</comment>
<accession>A0ABS1CEI9</accession>
<evidence type="ECO:0000313" key="6">
    <source>
        <dbReference type="Proteomes" id="UP000748752"/>
    </source>
</evidence>
<dbReference type="NCBIfam" id="NF001246">
    <property type="entry name" value="PRK00218.1-2"/>
    <property type="match status" value="1"/>
</dbReference>
<evidence type="ECO:0000256" key="4">
    <source>
        <dbReference type="HAMAP-Rule" id="MF_00695"/>
    </source>
</evidence>
<dbReference type="Pfam" id="PF04356">
    <property type="entry name" value="DUF489"/>
    <property type="match status" value="1"/>
</dbReference>
<comment type="similarity">
    <text evidence="4">Belongs to the HflD family.</text>
</comment>
<keyword evidence="3 4" id="KW-0472">Membrane</keyword>
<comment type="subcellular location">
    <subcellularLocation>
        <location evidence="4">Cytoplasm</location>
    </subcellularLocation>
    <subcellularLocation>
        <location evidence="4">Cell membrane</location>
        <topology evidence="4">Peripheral membrane protein</topology>
        <orientation evidence="4">Cytoplasmic side</orientation>
    </subcellularLocation>
</comment>
<dbReference type="PANTHER" id="PTHR38100:SF1">
    <property type="entry name" value="HIGH FREQUENCY LYSOGENIZATION PROTEIN HFLD"/>
    <property type="match status" value="1"/>
</dbReference>
<proteinExistence type="inferred from homology"/>
<protein>
    <recommendedName>
        <fullName evidence="4">High frequency lysogenization protein HflD homolog</fullName>
    </recommendedName>
</protein>
<keyword evidence="2 4" id="KW-0963">Cytoplasm</keyword>
<reference evidence="5 6" key="1">
    <citation type="journal article" date="2020" name="Microorganisms">
        <title>Osmotic Adaptation and Compatible Solute Biosynthesis of Phototrophic Bacteria as Revealed from Genome Analyses.</title>
        <authorList>
            <person name="Imhoff J.F."/>
            <person name="Rahn T."/>
            <person name="Kunzel S."/>
            <person name="Keller A."/>
            <person name="Neulinger S.C."/>
        </authorList>
    </citation>
    <scope>NUCLEOTIDE SEQUENCE [LARGE SCALE GENOMIC DNA]</scope>
    <source>
        <strain evidence="5 6">DSM 6210</strain>
    </source>
</reference>
<dbReference type="InterPro" id="IPR007451">
    <property type="entry name" value="HflD"/>
</dbReference>
<sequence length="209" mass="23248">MEHSDQDRLIALAGLHQAAYCVQRIANRGSVDSAQMEPCIYSLFQIDAEDVASVYGEPGAVATGARQVVAQLTGEPQREMELTRYVVALMRHERNLAGRRKMAQEIARRIQGAADARGDLPLLDREVLAGLAGIYQDTISKLTPRIIVRGNPLYLQNPDNQDRIRALLLAGIRAALLWRQCGGSRWQVLLGRRKMLDAARAYLRDTESV</sequence>
<evidence type="ECO:0000256" key="2">
    <source>
        <dbReference type="ARBA" id="ARBA00022490"/>
    </source>
</evidence>
<dbReference type="Proteomes" id="UP000748752">
    <property type="component" value="Unassembled WGS sequence"/>
</dbReference>
<evidence type="ECO:0000256" key="3">
    <source>
        <dbReference type="ARBA" id="ARBA00023136"/>
    </source>
</evidence>
<dbReference type="Gene3D" id="1.10.3890.10">
    <property type="entry name" value="HflD-like"/>
    <property type="match status" value="1"/>
</dbReference>
<dbReference type="PANTHER" id="PTHR38100">
    <property type="entry name" value="HIGH FREQUENCY LYSOGENIZATION PROTEIN HFLD"/>
    <property type="match status" value="1"/>
</dbReference>
<evidence type="ECO:0000256" key="1">
    <source>
        <dbReference type="ARBA" id="ARBA00022475"/>
    </source>
</evidence>
<keyword evidence="1 4" id="KW-1003">Cell membrane</keyword>
<dbReference type="InterPro" id="IPR035932">
    <property type="entry name" value="HflD-like_sf"/>
</dbReference>
<organism evidence="5 6">
    <name type="scientific">Thiohalocapsa halophila</name>
    <dbReference type="NCBI Taxonomy" id="69359"/>
    <lineage>
        <taxon>Bacteria</taxon>
        <taxon>Pseudomonadati</taxon>
        <taxon>Pseudomonadota</taxon>
        <taxon>Gammaproteobacteria</taxon>
        <taxon>Chromatiales</taxon>
        <taxon>Chromatiaceae</taxon>
        <taxon>Thiohalocapsa</taxon>
    </lineage>
</organism>
<dbReference type="RefSeq" id="WP_200235015.1">
    <property type="nucleotide sequence ID" value="NZ_NRRV01000010.1"/>
</dbReference>
<keyword evidence="6" id="KW-1185">Reference proteome</keyword>
<gene>
    <name evidence="4" type="primary">hflD</name>
    <name evidence="5" type="ORF">CKO31_06010</name>
</gene>
<dbReference type="HAMAP" id="MF_00695">
    <property type="entry name" value="HflD_protein"/>
    <property type="match status" value="1"/>
</dbReference>
<dbReference type="EMBL" id="NRRV01000010">
    <property type="protein sequence ID" value="MBK1630308.1"/>
    <property type="molecule type" value="Genomic_DNA"/>
</dbReference>
<name>A0ABS1CEI9_9GAMM</name>
<evidence type="ECO:0000313" key="5">
    <source>
        <dbReference type="EMBL" id="MBK1630308.1"/>
    </source>
</evidence>